<name>A0A9P9DI88_9PLEO</name>
<feature type="transmembrane region" description="Helical" evidence="2">
    <location>
        <begin position="84"/>
        <end position="107"/>
    </location>
</feature>
<protein>
    <submittedName>
        <fullName evidence="3">Uncharacterized protein</fullName>
    </submittedName>
</protein>
<evidence type="ECO:0000313" key="3">
    <source>
        <dbReference type="EMBL" id="KAH7119691.1"/>
    </source>
</evidence>
<feature type="transmembrane region" description="Helical" evidence="2">
    <location>
        <begin position="195"/>
        <end position="218"/>
    </location>
</feature>
<accession>A0A9P9DI88</accession>
<keyword evidence="2" id="KW-0472">Membrane</keyword>
<dbReference type="OrthoDB" id="3210850at2759"/>
<feature type="transmembrane region" description="Helical" evidence="2">
    <location>
        <begin position="154"/>
        <end position="175"/>
    </location>
</feature>
<keyword evidence="2" id="KW-1133">Transmembrane helix</keyword>
<dbReference type="EMBL" id="JAGMWT010000011">
    <property type="protein sequence ID" value="KAH7119691.1"/>
    <property type="molecule type" value="Genomic_DNA"/>
</dbReference>
<gene>
    <name evidence="3" type="ORF">B0J11DRAFT_439888</name>
</gene>
<proteinExistence type="predicted"/>
<evidence type="ECO:0000256" key="1">
    <source>
        <dbReference type="SAM" id="MobiDB-lite"/>
    </source>
</evidence>
<feature type="compositionally biased region" description="Basic and acidic residues" evidence="1">
    <location>
        <begin position="354"/>
        <end position="363"/>
    </location>
</feature>
<feature type="transmembrane region" description="Helical" evidence="2">
    <location>
        <begin position="45"/>
        <end position="63"/>
    </location>
</feature>
<keyword evidence="4" id="KW-1185">Reference proteome</keyword>
<feature type="transmembrane region" description="Helical" evidence="2">
    <location>
        <begin position="113"/>
        <end position="134"/>
    </location>
</feature>
<feature type="region of interest" description="Disordered" evidence="1">
    <location>
        <begin position="335"/>
        <end position="391"/>
    </location>
</feature>
<dbReference type="Proteomes" id="UP000700596">
    <property type="component" value="Unassembled WGS sequence"/>
</dbReference>
<organism evidence="3 4">
    <name type="scientific">Dendryphion nanum</name>
    <dbReference type="NCBI Taxonomy" id="256645"/>
    <lineage>
        <taxon>Eukaryota</taxon>
        <taxon>Fungi</taxon>
        <taxon>Dikarya</taxon>
        <taxon>Ascomycota</taxon>
        <taxon>Pezizomycotina</taxon>
        <taxon>Dothideomycetes</taxon>
        <taxon>Pleosporomycetidae</taxon>
        <taxon>Pleosporales</taxon>
        <taxon>Torulaceae</taxon>
        <taxon>Dendryphion</taxon>
    </lineage>
</organism>
<feature type="transmembrane region" description="Helical" evidence="2">
    <location>
        <begin position="295"/>
        <end position="317"/>
    </location>
</feature>
<dbReference type="AlphaFoldDB" id="A0A9P9DI88"/>
<dbReference type="PANTHER" id="PTHR38848">
    <property type="entry name" value="G-PROTEIN COUPLED RECEPTORS FAMILY 3 PROFILE DOMAIN-CONTAINING PROTEIN"/>
    <property type="match status" value="1"/>
</dbReference>
<comment type="caution">
    <text evidence="3">The sequence shown here is derived from an EMBL/GenBank/DDBJ whole genome shotgun (WGS) entry which is preliminary data.</text>
</comment>
<keyword evidence="2" id="KW-0812">Transmembrane</keyword>
<sequence>MPLAWKRDYVRPADPQLIPQDDRTIINPETGALVIVGETWAARTIYTLVSSACLLLLALLLGYRARQLKYNAILKAKFTSMLVLFLYVFAILFVFGASTVQSGLGLASQKICYSAAITCLVFYTGNKLTIYIFLLERARVVRAPFVPRLKDWLWTSGMIVIVGGFGTIAVFGYMSPIVELSQLDGRCRIGLPSKISFPLLSFDVGVNFMLTGVFFFLLRPVLSTSGDSSIKRALKELFRRNSARNHNQNERDSHISAINRNIKTLLWKSLIGSAIIMLPTVGNMAQFYLMKGRELGWICLTVCTLDITWGVIVVHWLTIGSAKAEENLTRSVKTLREMDANSADPLTKDEDEPREPNDLHEGLLRSPPRTYSREDEGAKSGFRTSRPAELV</sequence>
<feature type="transmembrane region" description="Helical" evidence="2">
    <location>
        <begin position="265"/>
        <end position="289"/>
    </location>
</feature>
<evidence type="ECO:0000313" key="4">
    <source>
        <dbReference type="Proteomes" id="UP000700596"/>
    </source>
</evidence>
<dbReference type="PANTHER" id="PTHR38848:SF3">
    <property type="entry name" value="G-PROTEIN COUPLED RECEPTORS FAMILY 3 PROFILE DOMAIN-CONTAINING PROTEIN"/>
    <property type="match status" value="1"/>
</dbReference>
<evidence type="ECO:0000256" key="2">
    <source>
        <dbReference type="SAM" id="Phobius"/>
    </source>
</evidence>
<reference evidence="3" key="1">
    <citation type="journal article" date="2021" name="Nat. Commun.">
        <title>Genetic determinants of endophytism in the Arabidopsis root mycobiome.</title>
        <authorList>
            <person name="Mesny F."/>
            <person name="Miyauchi S."/>
            <person name="Thiergart T."/>
            <person name="Pickel B."/>
            <person name="Atanasova L."/>
            <person name="Karlsson M."/>
            <person name="Huettel B."/>
            <person name="Barry K.W."/>
            <person name="Haridas S."/>
            <person name="Chen C."/>
            <person name="Bauer D."/>
            <person name="Andreopoulos W."/>
            <person name="Pangilinan J."/>
            <person name="LaButti K."/>
            <person name="Riley R."/>
            <person name="Lipzen A."/>
            <person name="Clum A."/>
            <person name="Drula E."/>
            <person name="Henrissat B."/>
            <person name="Kohler A."/>
            <person name="Grigoriev I.V."/>
            <person name="Martin F.M."/>
            <person name="Hacquard S."/>
        </authorList>
    </citation>
    <scope>NUCLEOTIDE SEQUENCE</scope>
    <source>
        <strain evidence="3">MPI-CAGE-CH-0243</strain>
    </source>
</reference>